<dbReference type="GO" id="GO:0016020">
    <property type="term" value="C:membrane"/>
    <property type="evidence" value="ECO:0007669"/>
    <property type="project" value="UniProtKB-SubCell"/>
</dbReference>
<evidence type="ECO:0000256" key="6">
    <source>
        <dbReference type="SAM" id="Coils"/>
    </source>
</evidence>
<feature type="compositionally biased region" description="Low complexity" evidence="7">
    <location>
        <begin position="225"/>
        <end position="234"/>
    </location>
</feature>
<feature type="transmembrane region" description="Helical" evidence="8">
    <location>
        <begin position="31"/>
        <end position="49"/>
    </location>
</feature>
<sequence length="441" mass="46918">MTEPTKDTLESPETEYKVERPQPKMTRKRKLRAAALLGSAGAVALWLLWPSSNTIPTVETSAVEEFQRISGGSPFGEITPIPEPAGADGGGFAIAEATFDRQREGLEGRNAQLQEEVERLQQELTGIADRAGTERDATSQELALALEKAQAQNLALIEDIRREFSQKLDTLGLAANATGPGDAEREAELAAKRAEREAQLLARISSPSVVFDNGKSGGTRVQDIGSMESSSSGSRDATGRDFVQSGREATDVETSQIIANPSNTVLQGTLIDATLENAVDSSLPGQLTAIVTRPVWSFDQSQVLIPAGSRLFGDYSSEIAIGQGRILVAWTRLVTPDGQSVRMEAFGGDAQGRSGITGRVRTRFVQRFGSAALISLLGAIPAIVVENRSGNVSSDTLEDVSGDFGATVGSAMETYTNLPPIITVAPGSSITVMVDRDLEVW</sequence>
<dbReference type="EMBL" id="QFQS01000004">
    <property type="protein sequence ID" value="PZQ96164.1"/>
    <property type="molecule type" value="Genomic_DNA"/>
</dbReference>
<dbReference type="AlphaFoldDB" id="A0A2W5S7W0"/>
<proteinExistence type="inferred from homology"/>
<evidence type="ECO:0000256" key="7">
    <source>
        <dbReference type="SAM" id="MobiDB-lite"/>
    </source>
</evidence>
<organism evidence="9 10">
    <name type="scientific">Cereibacter sphaeroides</name>
    <name type="common">Rhodobacter sphaeroides</name>
    <dbReference type="NCBI Taxonomy" id="1063"/>
    <lineage>
        <taxon>Bacteria</taxon>
        <taxon>Pseudomonadati</taxon>
        <taxon>Pseudomonadota</taxon>
        <taxon>Alphaproteobacteria</taxon>
        <taxon>Rhodobacterales</taxon>
        <taxon>Paracoccaceae</taxon>
        <taxon>Cereibacter</taxon>
    </lineage>
</organism>
<evidence type="ECO:0000256" key="2">
    <source>
        <dbReference type="ARBA" id="ARBA00010265"/>
    </source>
</evidence>
<reference evidence="9 10" key="1">
    <citation type="submission" date="2017-08" db="EMBL/GenBank/DDBJ databases">
        <title>Infants hospitalized years apart are colonized by the same room-sourced microbial strains.</title>
        <authorList>
            <person name="Brooks B."/>
            <person name="Olm M.R."/>
            <person name="Firek B.A."/>
            <person name="Baker R."/>
            <person name="Thomas B.C."/>
            <person name="Morowitz M.J."/>
            <person name="Banfield J.F."/>
        </authorList>
    </citation>
    <scope>NUCLEOTIDE SEQUENCE [LARGE SCALE GENOMIC DNA]</scope>
    <source>
        <strain evidence="9">S2_003_000_R2_11</strain>
    </source>
</reference>
<dbReference type="InterPro" id="IPR005498">
    <property type="entry name" value="T4SS_VirB10/TraB/TrbI"/>
</dbReference>
<evidence type="ECO:0008006" key="11">
    <source>
        <dbReference type="Google" id="ProtNLM"/>
    </source>
</evidence>
<feature type="compositionally biased region" description="Basic and acidic residues" evidence="7">
    <location>
        <begin position="1"/>
        <end position="22"/>
    </location>
</feature>
<accession>A0A2W5S7W0</accession>
<evidence type="ECO:0000256" key="8">
    <source>
        <dbReference type="SAM" id="Phobius"/>
    </source>
</evidence>
<dbReference type="Proteomes" id="UP000248975">
    <property type="component" value="Unassembled WGS sequence"/>
</dbReference>
<name>A0A2W5S7W0_CERSP</name>
<keyword evidence="5 8" id="KW-0472">Membrane</keyword>
<evidence type="ECO:0000256" key="1">
    <source>
        <dbReference type="ARBA" id="ARBA00004167"/>
    </source>
</evidence>
<evidence type="ECO:0000313" key="10">
    <source>
        <dbReference type="Proteomes" id="UP000248975"/>
    </source>
</evidence>
<keyword evidence="4 8" id="KW-1133">Transmembrane helix</keyword>
<comment type="caution">
    <text evidence="9">The sequence shown here is derived from an EMBL/GenBank/DDBJ whole genome shotgun (WGS) entry which is preliminary data.</text>
</comment>
<dbReference type="InterPro" id="IPR042217">
    <property type="entry name" value="T4SS_VirB10/TrbI"/>
</dbReference>
<feature type="coiled-coil region" evidence="6">
    <location>
        <begin position="96"/>
        <end position="130"/>
    </location>
</feature>
<keyword evidence="6" id="KW-0175">Coiled coil</keyword>
<protein>
    <recommendedName>
        <fullName evidence="11">Conjugal transfer protein</fullName>
    </recommendedName>
</protein>
<dbReference type="CDD" id="cd16429">
    <property type="entry name" value="VirB10"/>
    <property type="match status" value="1"/>
</dbReference>
<feature type="region of interest" description="Disordered" evidence="7">
    <location>
        <begin position="212"/>
        <end position="240"/>
    </location>
</feature>
<evidence type="ECO:0000313" key="9">
    <source>
        <dbReference type="EMBL" id="PZQ96164.1"/>
    </source>
</evidence>
<evidence type="ECO:0000256" key="3">
    <source>
        <dbReference type="ARBA" id="ARBA00022692"/>
    </source>
</evidence>
<comment type="similarity">
    <text evidence="2">Belongs to the TrbI/VirB10 family.</text>
</comment>
<keyword evidence="3 8" id="KW-0812">Transmembrane</keyword>
<comment type="subcellular location">
    <subcellularLocation>
        <location evidence="1">Membrane</location>
        <topology evidence="1">Single-pass membrane protein</topology>
    </subcellularLocation>
</comment>
<dbReference type="Gene3D" id="2.40.128.260">
    <property type="entry name" value="Type IV secretion system, VirB10/TraB/TrbI"/>
    <property type="match status" value="1"/>
</dbReference>
<evidence type="ECO:0000256" key="5">
    <source>
        <dbReference type="ARBA" id="ARBA00023136"/>
    </source>
</evidence>
<dbReference type="Pfam" id="PF03743">
    <property type="entry name" value="TrbI"/>
    <property type="match status" value="1"/>
</dbReference>
<feature type="region of interest" description="Disordered" evidence="7">
    <location>
        <begin position="1"/>
        <end position="25"/>
    </location>
</feature>
<gene>
    <name evidence="9" type="ORF">DI533_17155</name>
</gene>
<evidence type="ECO:0000256" key="4">
    <source>
        <dbReference type="ARBA" id="ARBA00022989"/>
    </source>
</evidence>